<dbReference type="InterPro" id="IPR036390">
    <property type="entry name" value="WH_DNA-bd_sf"/>
</dbReference>
<accession>A0ABY5VDS0</accession>
<evidence type="ECO:0000256" key="5">
    <source>
        <dbReference type="ARBA" id="ARBA00023125"/>
    </source>
</evidence>
<evidence type="ECO:0000313" key="8">
    <source>
        <dbReference type="Proteomes" id="UP001060164"/>
    </source>
</evidence>
<evidence type="ECO:0000256" key="1">
    <source>
        <dbReference type="ARBA" id="ARBA00007957"/>
    </source>
</evidence>
<evidence type="ECO:0000256" key="4">
    <source>
        <dbReference type="ARBA" id="ARBA00023015"/>
    </source>
</evidence>
<dbReference type="EMBL" id="CP102290">
    <property type="protein sequence ID" value="UWP58011.1"/>
    <property type="molecule type" value="Genomic_DNA"/>
</dbReference>
<reference evidence="7" key="1">
    <citation type="journal article" date="2022" name="Cell">
        <title>Design, construction, and in vivo augmentation of a complex gut microbiome.</title>
        <authorList>
            <person name="Cheng A.G."/>
            <person name="Ho P.Y."/>
            <person name="Aranda-Diaz A."/>
            <person name="Jain S."/>
            <person name="Yu F.B."/>
            <person name="Meng X."/>
            <person name="Wang M."/>
            <person name="Iakiviak M."/>
            <person name="Nagashima K."/>
            <person name="Zhao A."/>
            <person name="Murugkar P."/>
            <person name="Patil A."/>
            <person name="Atabakhsh K."/>
            <person name="Weakley A."/>
            <person name="Yan J."/>
            <person name="Brumbaugh A.R."/>
            <person name="Higginbottom S."/>
            <person name="Dimas A."/>
            <person name="Shiver A.L."/>
            <person name="Deutschbauer A."/>
            <person name="Neff N."/>
            <person name="Sonnenburg J.L."/>
            <person name="Huang K.C."/>
            <person name="Fischbach M.A."/>
        </authorList>
    </citation>
    <scope>NUCLEOTIDE SEQUENCE</scope>
    <source>
        <strain evidence="7">DSM 19829</strain>
    </source>
</reference>
<keyword evidence="5" id="KW-0238">DNA-binding</keyword>
<dbReference type="InterPro" id="IPR043135">
    <property type="entry name" value="Fur_C"/>
</dbReference>
<evidence type="ECO:0000256" key="2">
    <source>
        <dbReference type="ARBA" id="ARBA00022491"/>
    </source>
</evidence>
<dbReference type="RefSeq" id="WP_044983231.1">
    <property type="nucleotide sequence ID" value="NZ_CABLBR010000012.1"/>
</dbReference>
<dbReference type="CDD" id="cd07153">
    <property type="entry name" value="Fur_like"/>
    <property type="match status" value="1"/>
</dbReference>
<gene>
    <name evidence="7" type="ORF">NQ502_11485</name>
</gene>
<keyword evidence="8" id="KW-1185">Reference proteome</keyword>
<dbReference type="InterPro" id="IPR036388">
    <property type="entry name" value="WH-like_DNA-bd_sf"/>
</dbReference>
<organism evidence="7 8">
    <name type="scientific">Ruminococcus gauvreauii</name>
    <dbReference type="NCBI Taxonomy" id="438033"/>
    <lineage>
        <taxon>Bacteria</taxon>
        <taxon>Bacillati</taxon>
        <taxon>Bacillota</taxon>
        <taxon>Clostridia</taxon>
        <taxon>Eubacteriales</taxon>
        <taxon>Oscillospiraceae</taxon>
        <taxon>Ruminococcus</taxon>
    </lineage>
</organism>
<keyword evidence="2" id="KW-0678">Repressor</keyword>
<keyword evidence="6" id="KW-0804">Transcription</keyword>
<evidence type="ECO:0000256" key="3">
    <source>
        <dbReference type="ARBA" id="ARBA00022833"/>
    </source>
</evidence>
<evidence type="ECO:0000313" key="7">
    <source>
        <dbReference type="EMBL" id="UWP58011.1"/>
    </source>
</evidence>
<dbReference type="Pfam" id="PF01475">
    <property type="entry name" value="FUR"/>
    <property type="match status" value="1"/>
</dbReference>
<sequence length="151" mass="17610">MCGKNHKDTEQLIWSNGFRKTKQREEVCRLLMEADMPLSAVQIYKKMKGYSQEEGHALSTVYRIMAAMEERSLVTKTFLIGGDVAYYQWNHGEHEHYAICLNCHRRIPISKCPFEQNLIRLDEDGFRITGHKIEIFGYCKTCSEERGSLNE</sequence>
<keyword evidence="4" id="KW-0805">Transcription regulation</keyword>
<proteinExistence type="inferred from homology"/>
<dbReference type="Proteomes" id="UP001060164">
    <property type="component" value="Chromosome"/>
</dbReference>
<comment type="similarity">
    <text evidence="1">Belongs to the Fur family.</text>
</comment>
<name>A0ABY5VDS0_9FIRM</name>
<dbReference type="InterPro" id="IPR002481">
    <property type="entry name" value="FUR"/>
</dbReference>
<evidence type="ECO:0000256" key="6">
    <source>
        <dbReference type="ARBA" id="ARBA00023163"/>
    </source>
</evidence>
<keyword evidence="3" id="KW-0862">Zinc</keyword>
<dbReference type="Gene3D" id="1.10.10.10">
    <property type="entry name" value="Winged helix-like DNA-binding domain superfamily/Winged helix DNA-binding domain"/>
    <property type="match status" value="1"/>
</dbReference>
<dbReference type="PANTHER" id="PTHR33202:SF7">
    <property type="entry name" value="FERRIC UPTAKE REGULATION PROTEIN"/>
    <property type="match status" value="1"/>
</dbReference>
<dbReference type="PANTHER" id="PTHR33202">
    <property type="entry name" value="ZINC UPTAKE REGULATION PROTEIN"/>
    <property type="match status" value="1"/>
</dbReference>
<dbReference type="SUPFAM" id="SSF46785">
    <property type="entry name" value="Winged helix' DNA-binding domain"/>
    <property type="match status" value="1"/>
</dbReference>
<protein>
    <submittedName>
        <fullName evidence="7">Transcriptional repressor</fullName>
    </submittedName>
</protein>
<dbReference type="Gene3D" id="3.30.1490.190">
    <property type="match status" value="1"/>
</dbReference>